<dbReference type="AlphaFoldDB" id="A0A3S1BDY4"/>
<dbReference type="SUPFAM" id="SSF48371">
    <property type="entry name" value="ARM repeat"/>
    <property type="match status" value="1"/>
</dbReference>
<dbReference type="OrthoDB" id="9797162at2"/>
<organism evidence="1 2">
    <name type="scientific">Paenibacillus anaericanus</name>
    <dbReference type="NCBI Taxonomy" id="170367"/>
    <lineage>
        <taxon>Bacteria</taxon>
        <taxon>Bacillati</taxon>
        <taxon>Bacillota</taxon>
        <taxon>Bacilli</taxon>
        <taxon>Bacillales</taxon>
        <taxon>Paenibacillaceae</taxon>
        <taxon>Paenibacillus</taxon>
    </lineage>
</organism>
<dbReference type="Gene3D" id="1.25.40.290">
    <property type="entry name" value="ARM repeat domains"/>
    <property type="match status" value="1"/>
</dbReference>
<comment type="caution">
    <text evidence="1">The sequence shown here is derived from an EMBL/GenBank/DDBJ whole genome shotgun (WGS) entry which is preliminary data.</text>
</comment>
<sequence>MSQRKGARKISDIPDEVVNLLQKGQLQTVNLTEWLAVDHIVLLQTVFNELGMQQQESEPILQRLNESNEKKTMKIIPAIAAEWLNLMALKSEEESSRIYDTLSTHLSDSVRCWAAYIIGLGQGVSLEKKLISISPFAADSHFGVREIAWMALRESISKELKKSIAILIAWVSDEDANIRRFAIESTRPQGVWAKHITELKENPDLGRSLLEIVKSDPAKYVQDSVGNWLNDVSKTNPDWVLQICDEWLVTSDTIETKRIVIRAKRSISKKN</sequence>
<evidence type="ECO:0000313" key="1">
    <source>
        <dbReference type="EMBL" id="RUT39426.1"/>
    </source>
</evidence>
<name>A0A3S1BDY4_9BACL</name>
<keyword evidence="2" id="KW-1185">Reference proteome</keyword>
<accession>A0A3S1BDY4</accession>
<dbReference type="Proteomes" id="UP000279446">
    <property type="component" value="Unassembled WGS sequence"/>
</dbReference>
<gene>
    <name evidence="1" type="ORF">EJP82_26115</name>
</gene>
<dbReference type="Pfam" id="PF08713">
    <property type="entry name" value="DNA_alkylation"/>
    <property type="match status" value="1"/>
</dbReference>
<dbReference type="InterPro" id="IPR014825">
    <property type="entry name" value="DNA_alkylation"/>
</dbReference>
<evidence type="ECO:0000313" key="2">
    <source>
        <dbReference type="Proteomes" id="UP000279446"/>
    </source>
</evidence>
<proteinExistence type="predicted"/>
<dbReference type="EMBL" id="RZNY01000045">
    <property type="protein sequence ID" value="RUT39426.1"/>
    <property type="molecule type" value="Genomic_DNA"/>
</dbReference>
<protein>
    <submittedName>
        <fullName evidence="1">DNA alkylation repair protein</fullName>
    </submittedName>
</protein>
<dbReference type="InterPro" id="IPR016024">
    <property type="entry name" value="ARM-type_fold"/>
</dbReference>
<reference evidence="1 2" key="1">
    <citation type="submission" date="2018-12" db="EMBL/GenBank/DDBJ databases">
        <authorList>
            <person name="Sun L."/>
            <person name="Chen Z."/>
        </authorList>
    </citation>
    <scope>NUCLEOTIDE SEQUENCE [LARGE SCALE GENOMIC DNA]</scope>
    <source>
        <strain evidence="1 2">DSM 15890</strain>
    </source>
</reference>